<evidence type="ECO:0000313" key="6">
    <source>
        <dbReference type="EMBL" id="NYT50473.1"/>
    </source>
</evidence>
<dbReference type="InterPro" id="IPR036388">
    <property type="entry name" value="WH-like_DNA-bd_sf"/>
</dbReference>
<reference evidence="6 7" key="1">
    <citation type="submission" date="2020-07" db="EMBL/GenBank/DDBJ databases">
        <title>Taxonomic revisions and descriptions of new bacterial species based on genomic comparisons in the high-G+C-content subgroup of the family Alcaligenaceae.</title>
        <authorList>
            <person name="Szabo A."/>
            <person name="Felfoldi T."/>
        </authorList>
    </citation>
    <scope>NUCLEOTIDE SEQUENCE [LARGE SCALE GENOMIC DNA]</scope>
    <source>
        <strain evidence="6 7">LMG 24012</strain>
    </source>
</reference>
<dbReference type="Proteomes" id="UP000559809">
    <property type="component" value="Unassembled WGS sequence"/>
</dbReference>
<organism evidence="6 7">
    <name type="scientific">Parapusillimonas granuli</name>
    <dbReference type="NCBI Taxonomy" id="380911"/>
    <lineage>
        <taxon>Bacteria</taxon>
        <taxon>Pseudomonadati</taxon>
        <taxon>Pseudomonadota</taxon>
        <taxon>Betaproteobacteria</taxon>
        <taxon>Burkholderiales</taxon>
        <taxon>Alcaligenaceae</taxon>
        <taxon>Parapusillimonas</taxon>
    </lineage>
</organism>
<name>A0A853G0T3_9BURK</name>
<evidence type="ECO:0000259" key="5">
    <source>
        <dbReference type="PROSITE" id="PS50931"/>
    </source>
</evidence>
<dbReference type="Pfam" id="PF00126">
    <property type="entry name" value="HTH_1"/>
    <property type="match status" value="1"/>
</dbReference>
<accession>A0A853G0T3</accession>
<dbReference type="SUPFAM" id="SSF53850">
    <property type="entry name" value="Periplasmic binding protein-like II"/>
    <property type="match status" value="1"/>
</dbReference>
<keyword evidence="2" id="KW-0805">Transcription regulation</keyword>
<evidence type="ECO:0000256" key="4">
    <source>
        <dbReference type="ARBA" id="ARBA00023163"/>
    </source>
</evidence>
<keyword evidence="4" id="KW-0804">Transcription</keyword>
<dbReference type="Pfam" id="PF03466">
    <property type="entry name" value="LysR_substrate"/>
    <property type="match status" value="1"/>
</dbReference>
<dbReference type="Gene3D" id="3.40.190.10">
    <property type="entry name" value="Periplasmic binding protein-like II"/>
    <property type="match status" value="2"/>
</dbReference>
<evidence type="ECO:0000313" key="7">
    <source>
        <dbReference type="Proteomes" id="UP000559809"/>
    </source>
</evidence>
<dbReference type="GO" id="GO:0003677">
    <property type="term" value="F:DNA binding"/>
    <property type="evidence" value="ECO:0007669"/>
    <property type="project" value="UniProtKB-KW"/>
</dbReference>
<dbReference type="PANTHER" id="PTHR30346:SF0">
    <property type="entry name" value="HCA OPERON TRANSCRIPTIONAL ACTIVATOR HCAR"/>
    <property type="match status" value="1"/>
</dbReference>
<protein>
    <submittedName>
        <fullName evidence="6">LysR family transcriptional regulator</fullName>
    </submittedName>
</protein>
<dbReference type="GO" id="GO:0032993">
    <property type="term" value="C:protein-DNA complex"/>
    <property type="evidence" value="ECO:0007669"/>
    <property type="project" value="TreeGrafter"/>
</dbReference>
<comment type="caution">
    <text evidence="6">The sequence shown here is derived from an EMBL/GenBank/DDBJ whole genome shotgun (WGS) entry which is preliminary data.</text>
</comment>
<dbReference type="FunFam" id="1.10.10.10:FF:000001">
    <property type="entry name" value="LysR family transcriptional regulator"/>
    <property type="match status" value="1"/>
</dbReference>
<feature type="domain" description="HTH lysR-type" evidence="5">
    <location>
        <begin position="1"/>
        <end position="60"/>
    </location>
</feature>
<dbReference type="InterPro" id="IPR005119">
    <property type="entry name" value="LysR_subst-bd"/>
</dbReference>
<dbReference type="PANTHER" id="PTHR30346">
    <property type="entry name" value="TRANSCRIPTIONAL DUAL REGULATOR HCAR-RELATED"/>
    <property type="match status" value="1"/>
</dbReference>
<dbReference type="EMBL" id="JACCEM010000007">
    <property type="protein sequence ID" value="NYT50473.1"/>
    <property type="molecule type" value="Genomic_DNA"/>
</dbReference>
<dbReference type="AlphaFoldDB" id="A0A853G0T3"/>
<dbReference type="PRINTS" id="PR00039">
    <property type="entry name" value="HTHLYSR"/>
</dbReference>
<comment type="similarity">
    <text evidence="1">Belongs to the LysR transcriptional regulatory family.</text>
</comment>
<dbReference type="Gene3D" id="1.10.10.10">
    <property type="entry name" value="Winged helix-like DNA-binding domain superfamily/Winged helix DNA-binding domain"/>
    <property type="match status" value="1"/>
</dbReference>
<evidence type="ECO:0000256" key="2">
    <source>
        <dbReference type="ARBA" id="ARBA00023015"/>
    </source>
</evidence>
<evidence type="ECO:0000256" key="1">
    <source>
        <dbReference type="ARBA" id="ARBA00009437"/>
    </source>
</evidence>
<sequence>MDLDPRLLRYFVAVAEELNFSRAAERLHISQPPLSYAIRQLEETLEARLLDRNSRNVALTAAGAALYKEAMFLLQRNAEVKQLVRSVDAGAQGQIRIGFVGSMLYRGLAELLKRFDALYPKVEHVLLELNSAEQIQLVERGGLDIGFIHANPVPEGMACLDLVEEPFSVCLPERHRLARGDTIDLAALADEHFIFFSRLFSPSYYETLLSMCLQAGFFPSVKKEARHWLSVATLVSQELGVSIVPRCLARSRLSGLRFLEFEHSRKSVSSLIWMPAHESRIRDKHIELIREHWGHEGRP</sequence>
<keyword evidence="3" id="KW-0238">DNA-binding</keyword>
<dbReference type="InterPro" id="IPR000847">
    <property type="entry name" value="LysR_HTH_N"/>
</dbReference>
<keyword evidence="7" id="KW-1185">Reference proteome</keyword>
<dbReference type="RefSeq" id="WP_180156444.1">
    <property type="nucleotide sequence ID" value="NZ_JACCEM010000007.1"/>
</dbReference>
<proteinExistence type="inferred from homology"/>
<dbReference type="InterPro" id="IPR036390">
    <property type="entry name" value="WH_DNA-bd_sf"/>
</dbReference>
<evidence type="ECO:0000256" key="3">
    <source>
        <dbReference type="ARBA" id="ARBA00023125"/>
    </source>
</evidence>
<dbReference type="PROSITE" id="PS50931">
    <property type="entry name" value="HTH_LYSR"/>
    <property type="match status" value="1"/>
</dbReference>
<gene>
    <name evidence="6" type="ORF">H0A72_14230</name>
</gene>
<dbReference type="SUPFAM" id="SSF46785">
    <property type="entry name" value="Winged helix' DNA-binding domain"/>
    <property type="match status" value="1"/>
</dbReference>
<dbReference type="GO" id="GO:0003700">
    <property type="term" value="F:DNA-binding transcription factor activity"/>
    <property type="evidence" value="ECO:0007669"/>
    <property type="project" value="InterPro"/>
</dbReference>